<evidence type="ECO:0000313" key="3">
    <source>
        <dbReference type="Proteomes" id="UP000007013"/>
    </source>
</evidence>
<sequence>MKQNTNLKSLLIAMTVALGAVATAQAQDANVAVPNPADTITSGGLIGSRYTQVEYNYIDLSGSGPSHANGFGVTFNQPVNANFDASLNYDWARAKWAGVRGTDQVFEVGATAYTTLAWGRPYAMATAGWDWQKVGGLRDDSFIYRVGVGMEFLAAPQFSVTPFVNFVRATGFNANEYEIGAKATYRVNASWSVTARAQYEAVEDDDDSAEYSIGLNYHF</sequence>
<feature type="chain" id="PRO_5002774367" description="Outer membrane protein beta-barrel domain-containing protein" evidence="1">
    <location>
        <begin position="27"/>
        <end position="219"/>
    </location>
</feature>
<dbReference type="AlphaFoldDB" id="B1ZNK6"/>
<organism evidence="2 3">
    <name type="scientific">Opitutus terrae (strain DSM 11246 / JCM 15787 / PB90-1)</name>
    <dbReference type="NCBI Taxonomy" id="452637"/>
    <lineage>
        <taxon>Bacteria</taxon>
        <taxon>Pseudomonadati</taxon>
        <taxon>Verrucomicrobiota</taxon>
        <taxon>Opitutia</taxon>
        <taxon>Opitutales</taxon>
        <taxon>Opitutaceae</taxon>
        <taxon>Opitutus</taxon>
    </lineage>
</organism>
<dbReference type="RefSeq" id="WP_012373978.1">
    <property type="nucleotide sequence ID" value="NC_010571.1"/>
</dbReference>
<gene>
    <name evidence="2" type="ordered locus">Oter_1152</name>
</gene>
<dbReference type="TCDB" id="1.B.6.3.3">
    <property type="family name" value="the ompa-ompf porin (oop) family"/>
</dbReference>
<keyword evidence="1" id="KW-0732">Signal</keyword>
<evidence type="ECO:0008006" key="4">
    <source>
        <dbReference type="Google" id="ProtNLM"/>
    </source>
</evidence>
<evidence type="ECO:0000256" key="1">
    <source>
        <dbReference type="SAM" id="SignalP"/>
    </source>
</evidence>
<dbReference type="Proteomes" id="UP000007013">
    <property type="component" value="Chromosome"/>
</dbReference>
<accession>B1ZNK6</accession>
<protein>
    <recommendedName>
        <fullName evidence="4">Outer membrane protein beta-barrel domain-containing protein</fullName>
    </recommendedName>
</protein>
<reference evidence="2 3" key="1">
    <citation type="journal article" date="2011" name="J. Bacteriol.">
        <title>Genome sequence of the verrucomicrobium Opitutus terrae PB90-1, an abundant inhabitant of rice paddy soil ecosystems.</title>
        <authorList>
            <person name="van Passel M.W."/>
            <person name="Kant R."/>
            <person name="Palva A."/>
            <person name="Copeland A."/>
            <person name="Lucas S."/>
            <person name="Lapidus A."/>
            <person name="Glavina del Rio T."/>
            <person name="Pitluck S."/>
            <person name="Goltsman E."/>
            <person name="Clum A."/>
            <person name="Sun H."/>
            <person name="Schmutz J."/>
            <person name="Larimer F.W."/>
            <person name="Land M.L."/>
            <person name="Hauser L."/>
            <person name="Kyrpides N."/>
            <person name="Mikhailova N."/>
            <person name="Richardson P.P."/>
            <person name="Janssen P.H."/>
            <person name="de Vos W.M."/>
            <person name="Smidt H."/>
        </authorList>
    </citation>
    <scope>NUCLEOTIDE SEQUENCE [LARGE SCALE GENOMIC DNA]</scope>
    <source>
        <strain evidence="3">DSM 11246 / JCM 15787 / PB90-1</strain>
    </source>
</reference>
<evidence type="ECO:0000313" key="2">
    <source>
        <dbReference type="EMBL" id="ACB74440.1"/>
    </source>
</evidence>
<feature type="signal peptide" evidence="1">
    <location>
        <begin position="1"/>
        <end position="26"/>
    </location>
</feature>
<dbReference type="KEGG" id="ote:Oter_1152"/>
<dbReference type="SUPFAM" id="SSF56925">
    <property type="entry name" value="OMPA-like"/>
    <property type="match status" value="1"/>
</dbReference>
<keyword evidence="3" id="KW-1185">Reference proteome</keyword>
<proteinExistence type="predicted"/>
<dbReference type="EMBL" id="CP001032">
    <property type="protein sequence ID" value="ACB74440.1"/>
    <property type="molecule type" value="Genomic_DNA"/>
</dbReference>
<dbReference type="HOGENOM" id="CLU_1260386_0_0_0"/>
<dbReference type="InterPro" id="IPR011250">
    <property type="entry name" value="OMP/PagP_B-barrel"/>
</dbReference>
<name>B1ZNK6_OPITP</name>